<evidence type="ECO:0000256" key="1">
    <source>
        <dbReference type="SAM" id="SignalP"/>
    </source>
</evidence>
<feature type="signal peptide" evidence="1">
    <location>
        <begin position="1"/>
        <end position="20"/>
    </location>
</feature>
<keyword evidence="1" id="KW-0732">Signal</keyword>
<evidence type="ECO:0000313" key="2">
    <source>
        <dbReference type="EMBL" id="GAA3537253.1"/>
    </source>
</evidence>
<comment type="caution">
    <text evidence="2">The sequence shown here is derived from an EMBL/GenBank/DDBJ whole genome shotgun (WGS) entry which is preliminary data.</text>
</comment>
<evidence type="ECO:0000313" key="3">
    <source>
        <dbReference type="Proteomes" id="UP001500630"/>
    </source>
</evidence>
<feature type="chain" id="PRO_5045195354" evidence="1">
    <location>
        <begin position="21"/>
        <end position="54"/>
    </location>
</feature>
<sequence>MRRISIVVATMFTTTTLVSASVAAQPLPLNPDELVQSILQETAICTIIDGVLTC</sequence>
<protein>
    <submittedName>
        <fullName evidence="2">Uncharacterized protein</fullName>
    </submittedName>
</protein>
<proteinExistence type="predicted"/>
<reference evidence="3" key="1">
    <citation type="journal article" date="2019" name="Int. J. Syst. Evol. Microbiol.">
        <title>The Global Catalogue of Microorganisms (GCM) 10K type strain sequencing project: providing services to taxonomists for standard genome sequencing and annotation.</title>
        <authorList>
            <consortium name="The Broad Institute Genomics Platform"/>
            <consortium name="The Broad Institute Genome Sequencing Center for Infectious Disease"/>
            <person name="Wu L."/>
            <person name="Ma J."/>
        </authorList>
    </citation>
    <scope>NUCLEOTIDE SEQUENCE [LARGE SCALE GENOMIC DNA]</scope>
    <source>
        <strain evidence="3">JCM 17326</strain>
    </source>
</reference>
<dbReference type="Proteomes" id="UP001500630">
    <property type="component" value="Unassembled WGS sequence"/>
</dbReference>
<dbReference type="RefSeq" id="WP_345559992.1">
    <property type="nucleotide sequence ID" value="NZ_BAABDQ010000003.1"/>
</dbReference>
<accession>A0ABP6VNH7</accession>
<gene>
    <name evidence="2" type="ORF">GCM10022419_016390</name>
</gene>
<name>A0ABP6VNH7_9ACTN</name>
<keyword evidence="3" id="KW-1185">Reference proteome</keyword>
<dbReference type="EMBL" id="BAABDQ010000003">
    <property type="protein sequence ID" value="GAA3537253.1"/>
    <property type="molecule type" value="Genomic_DNA"/>
</dbReference>
<organism evidence="2 3">
    <name type="scientific">Nonomuraea rosea</name>
    <dbReference type="NCBI Taxonomy" id="638574"/>
    <lineage>
        <taxon>Bacteria</taxon>
        <taxon>Bacillati</taxon>
        <taxon>Actinomycetota</taxon>
        <taxon>Actinomycetes</taxon>
        <taxon>Streptosporangiales</taxon>
        <taxon>Streptosporangiaceae</taxon>
        <taxon>Nonomuraea</taxon>
    </lineage>
</organism>